<dbReference type="InterPro" id="IPR002575">
    <property type="entry name" value="Aminoglycoside_PTrfase"/>
</dbReference>
<reference evidence="2 3" key="1">
    <citation type="journal article" date="2019" name="Environ. Microbiol.">
        <title>Species interactions and distinct microbial communities in high Arctic permafrost affected cryosols are associated with the CH4 and CO2 gas fluxes.</title>
        <authorList>
            <person name="Altshuler I."/>
            <person name="Hamel J."/>
            <person name="Turney S."/>
            <person name="Magnuson E."/>
            <person name="Levesque R."/>
            <person name="Greer C."/>
            <person name="Whyte L.G."/>
        </authorList>
    </citation>
    <scope>NUCLEOTIDE SEQUENCE [LARGE SCALE GENOMIC DNA]</scope>
    <source>
        <strain evidence="2 3">S5.20</strain>
    </source>
</reference>
<dbReference type="InterPro" id="IPR011009">
    <property type="entry name" value="Kinase-like_dom_sf"/>
</dbReference>
<dbReference type="PANTHER" id="PTHR23020:SF41">
    <property type="entry name" value="AMINOGLYCOSIDE PHOSPHOTRANSFERASE DOMAIN-CONTAINING PROTEIN"/>
    <property type="match status" value="1"/>
</dbReference>
<dbReference type="PANTHER" id="PTHR23020">
    <property type="entry name" value="UNCHARACTERIZED NUCLEAR HORMONE RECEPTOR-RELATED"/>
    <property type="match status" value="1"/>
</dbReference>
<name>A0A502E6I8_9MYCO</name>
<dbReference type="EMBL" id="RCZG01000008">
    <property type="protein sequence ID" value="TPG32569.1"/>
    <property type="molecule type" value="Genomic_DNA"/>
</dbReference>
<dbReference type="InterPro" id="IPR015897">
    <property type="entry name" value="CHK_kinase-like"/>
</dbReference>
<feature type="domain" description="CHK kinase-like" evidence="1">
    <location>
        <begin position="149"/>
        <end position="327"/>
    </location>
</feature>
<protein>
    <submittedName>
        <fullName evidence="2">DUF1679 domain-containing protein</fullName>
    </submittedName>
</protein>
<evidence type="ECO:0000313" key="2">
    <source>
        <dbReference type="EMBL" id="TPG32569.1"/>
    </source>
</evidence>
<gene>
    <name evidence="2" type="ORF">EAH80_19340</name>
</gene>
<dbReference type="SMART" id="SM00587">
    <property type="entry name" value="CHK"/>
    <property type="match status" value="1"/>
</dbReference>
<proteinExistence type="predicted"/>
<dbReference type="Proteomes" id="UP000320095">
    <property type="component" value="Unassembled WGS sequence"/>
</dbReference>
<accession>A0A502E6I8</accession>
<organism evidence="2 3">
    <name type="scientific">Mycolicibacterium hodleri</name>
    <dbReference type="NCBI Taxonomy" id="49897"/>
    <lineage>
        <taxon>Bacteria</taxon>
        <taxon>Bacillati</taxon>
        <taxon>Actinomycetota</taxon>
        <taxon>Actinomycetes</taxon>
        <taxon>Mycobacteriales</taxon>
        <taxon>Mycobacteriaceae</taxon>
        <taxon>Mycolicibacterium</taxon>
    </lineage>
</organism>
<dbReference type="Pfam" id="PF01636">
    <property type="entry name" value="APH"/>
    <property type="match status" value="1"/>
</dbReference>
<keyword evidence="3" id="KW-1185">Reference proteome</keyword>
<dbReference type="InterPro" id="IPR052961">
    <property type="entry name" value="Oxido-Kinase-like_Enzymes"/>
</dbReference>
<comment type="caution">
    <text evidence="2">The sequence shown here is derived from an EMBL/GenBank/DDBJ whole genome shotgun (WGS) entry which is preliminary data.</text>
</comment>
<dbReference type="RefSeq" id="WP_140694328.1">
    <property type="nucleotide sequence ID" value="NZ_RCZG01000008.1"/>
</dbReference>
<evidence type="ECO:0000259" key="1">
    <source>
        <dbReference type="SMART" id="SM00587"/>
    </source>
</evidence>
<dbReference type="Gene3D" id="3.90.1200.10">
    <property type="match status" value="1"/>
</dbReference>
<sequence>MGTKIWLAGRASAVAGHILAEKFTRPIAHTTNDVPRDGLALSTRWLTEALCRDHPGAEVVSFYSPGGSVGTTTRIALRVRYNDVGRKAGLPTALFTKTSTNFAQRILMGAGAVLDGETQFFMNLRPHVEMEAPAGYWGGFDDASWRSIMVMEDVAETKGAQFLTATTAVTCEQMTDLVGNLAALHGAFWEHDVIRTLKTPREHLLNVSSLINMSARAKVGMDRSKSVIPSALHGQADRLWRGTQRCLEMATSALPATLLHGDCHIAQVYITRDGKMGLADWQVIQQGGWACDFAYLVASACEPQDRREWEEQLLRTYLEQLSAAGGKAPDFDQAWLAYRQQLFYPFSVWAFTLGRAFYQPKMQPDDVSLKVVHRLSTAIQDHNSFDAIGV</sequence>
<evidence type="ECO:0000313" key="3">
    <source>
        <dbReference type="Proteomes" id="UP000320095"/>
    </source>
</evidence>
<dbReference type="AlphaFoldDB" id="A0A502E6I8"/>
<dbReference type="SUPFAM" id="SSF56112">
    <property type="entry name" value="Protein kinase-like (PK-like)"/>
    <property type="match status" value="1"/>
</dbReference>
<dbReference type="OrthoDB" id="141068at2"/>